<organism evidence="2 3">
    <name type="scientific">Halobacteriovorax marinus</name>
    <dbReference type="NCBI Taxonomy" id="97084"/>
    <lineage>
        <taxon>Bacteria</taxon>
        <taxon>Pseudomonadati</taxon>
        <taxon>Bdellovibrionota</taxon>
        <taxon>Bacteriovoracia</taxon>
        <taxon>Bacteriovoracales</taxon>
        <taxon>Halobacteriovoraceae</taxon>
        <taxon>Halobacteriovorax</taxon>
    </lineage>
</organism>
<sequence>MRILLVLCVLFHTALSIAANPSIEGLFRNPNSKAINGDLIVIKALIQREETDLAKFEPRFFKFIFSLEYEARIQFLQIEYKNGAMTKNGVMSTLFLNDLVPKVVNDELLERNLFYSFLIMYGLNKSDGMAGLLKKYSTMYMSNKDSLNQEKIELYDRYKKYLVAINNDETIKDDLQSPMESEDEEEKKRIAELKSTNMYVSNEKLKLEKIGNNFFLNLNIDGINARFTNEEHQLVSLKVTKGTTDVETYFSDYILFNGTHELPKHIMLKDQEKNIYNIRFLGYKIYTNKGDSLTKRALSYKKIEEKNLEKKNKLEKNLATEIPLTVNRDEKTISTERPILVY</sequence>
<dbReference type="EMBL" id="MAAO01000016">
    <property type="protein sequence ID" value="OUR92909.1"/>
    <property type="molecule type" value="Genomic_DNA"/>
</dbReference>
<gene>
    <name evidence="2" type="ORF">A9Q84_20575</name>
</gene>
<feature type="signal peptide" evidence="1">
    <location>
        <begin position="1"/>
        <end position="18"/>
    </location>
</feature>
<name>A0A1Y5F1A0_9BACT</name>
<dbReference type="AlphaFoldDB" id="A0A1Y5F1A0"/>
<accession>A0A1Y5F1A0</accession>
<protein>
    <recommendedName>
        <fullName evidence="4">Secreted protein</fullName>
    </recommendedName>
</protein>
<evidence type="ECO:0000256" key="1">
    <source>
        <dbReference type="SAM" id="SignalP"/>
    </source>
</evidence>
<feature type="chain" id="PRO_5012599279" description="Secreted protein" evidence="1">
    <location>
        <begin position="19"/>
        <end position="342"/>
    </location>
</feature>
<dbReference type="Proteomes" id="UP000196531">
    <property type="component" value="Unassembled WGS sequence"/>
</dbReference>
<proteinExistence type="predicted"/>
<comment type="caution">
    <text evidence="2">The sequence shown here is derived from an EMBL/GenBank/DDBJ whole genome shotgun (WGS) entry which is preliminary data.</text>
</comment>
<reference evidence="3" key="1">
    <citation type="journal article" date="2017" name="Proc. Natl. Acad. Sci. U.S.A.">
        <title>Simulation of Deepwater Horizon oil plume reveals substrate specialization within a complex community of hydrocarbon-degraders.</title>
        <authorList>
            <person name="Hu P."/>
            <person name="Dubinsky E.A."/>
            <person name="Probst A.J."/>
            <person name="Wang J."/>
            <person name="Sieber C.M.K."/>
            <person name="Tom L.M."/>
            <person name="Gardinali P."/>
            <person name="Banfield J.F."/>
            <person name="Atlas R.M."/>
            <person name="Andersen G.L."/>
        </authorList>
    </citation>
    <scope>NUCLEOTIDE SEQUENCE [LARGE SCALE GENOMIC DNA]</scope>
</reference>
<evidence type="ECO:0008006" key="4">
    <source>
        <dbReference type="Google" id="ProtNLM"/>
    </source>
</evidence>
<keyword evidence="1" id="KW-0732">Signal</keyword>
<evidence type="ECO:0000313" key="3">
    <source>
        <dbReference type="Proteomes" id="UP000196531"/>
    </source>
</evidence>
<evidence type="ECO:0000313" key="2">
    <source>
        <dbReference type="EMBL" id="OUR92909.1"/>
    </source>
</evidence>